<comment type="caution">
    <text evidence="1">The sequence shown here is derived from an EMBL/GenBank/DDBJ whole genome shotgun (WGS) entry which is preliminary data.</text>
</comment>
<dbReference type="EMBL" id="CM043027">
    <property type="protein sequence ID" value="KAI4589353.1"/>
    <property type="molecule type" value="Genomic_DNA"/>
</dbReference>
<organism evidence="1 2">
    <name type="scientific">Ovis ammon polii x Ovis aries</name>
    <dbReference type="NCBI Taxonomy" id="2918886"/>
    <lineage>
        <taxon>Eukaryota</taxon>
        <taxon>Metazoa</taxon>
        <taxon>Chordata</taxon>
        <taxon>Craniata</taxon>
        <taxon>Vertebrata</taxon>
        <taxon>Euteleostomi</taxon>
        <taxon>Mammalia</taxon>
        <taxon>Eutheria</taxon>
        <taxon>Laurasiatheria</taxon>
        <taxon>Artiodactyla</taxon>
        <taxon>Ruminantia</taxon>
        <taxon>Pecora</taxon>
        <taxon>Bovidae</taxon>
        <taxon>Caprinae</taxon>
        <taxon>Ovis</taxon>
    </lineage>
</organism>
<name>A0ACB9VHP4_9CETA</name>
<protein>
    <submittedName>
        <fullName evidence="1">Uncharacterized protein</fullName>
    </submittedName>
</protein>
<proteinExistence type="predicted"/>
<evidence type="ECO:0000313" key="1">
    <source>
        <dbReference type="EMBL" id="KAI4589353.1"/>
    </source>
</evidence>
<reference evidence="1" key="1">
    <citation type="submission" date="2022-03" db="EMBL/GenBank/DDBJ databases">
        <title>Genomic analyses of argali, domestic sheep and their hybrids provide insights into chromosomal evolution, heterosis and genetic basis of agronomic traits.</title>
        <authorList>
            <person name="Li M."/>
        </authorList>
    </citation>
    <scope>NUCLEOTIDE SEQUENCE</scope>
    <source>
        <strain evidence="1">F1 hybrid</strain>
    </source>
</reference>
<keyword evidence="2" id="KW-1185">Reference proteome</keyword>
<accession>A0ACB9VHP4</accession>
<sequence length="442" mass="47156">MEKASSFEGLGKKTEKMCAFGVTLAVLRPQGRPSVTAGATQRVGSQRPASLTMKRALALVGLAFLCVLRAGAAQQTVDDACSVQILVPGLKGDAGEKGDKGAPGRPGRVGPTGEKGPCEIFIKIDENRQPTASPIPRDMGDKGQKGGVGRHGKIGPIGSKGEKGDSGDIGPPGPNGEPGSSLTRSLDGLRVCYITSVLWEGGSSPNMLAMVSIRRHPVRVQPAEEGHRGDGQPGHPAHSRAEVHKERYVLLGTFLLPGLPQPCPGNCCLRGWFPWARPGLRACARCTVRWVGVPGRCSIRGPPALTPSPVFAAVAGVRETEQKMYLLVKEEKRYLDAQLACQGRGGTLSMPKDEAANALLAAYITQAGLARVFIGINDLEREGAFVYADRSPMQTFSKWRSGEPNNAYDEEDCVELVASGGWNDVACHLTMHFLCEFDKEHM</sequence>
<gene>
    <name evidence="1" type="ORF">MJG53_003761</name>
</gene>
<dbReference type="Proteomes" id="UP001057279">
    <property type="component" value="Linkage Group LG02"/>
</dbReference>
<evidence type="ECO:0000313" key="2">
    <source>
        <dbReference type="Proteomes" id="UP001057279"/>
    </source>
</evidence>